<keyword evidence="2" id="KW-0472">Membrane</keyword>
<gene>
    <name evidence="4" type="ORF">EV684_101352</name>
</gene>
<dbReference type="InterPro" id="IPR011086">
    <property type="entry name" value="DUF1521"/>
</dbReference>
<evidence type="ECO:0000313" key="4">
    <source>
        <dbReference type="EMBL" id="TCP05480.1"/>
    </source>
</evidence>
<keyword evidence="2" id="KW-1133">Transmembrane helix</keyword>
<evidence type="ECO:0000259" key="3">
    <source>
        <dbReference type="Pfam" id="PF07481"/>
    </source>
</evidence>
<sequence>MSLNTLPAGAGIAAGGCMPPCVDSSNPSNASTRLENGVAVFENDNYRITAGDDNQVLIQNKHTGETYRAWGDPHMEIDGQQAFDFWGTTSFVLDDGTKVTIDTTPWAGNPAMTLSSKVTITNGDYGVQITGVDTNTVGDLAIDEGRGWGRLVDLTVADGNTLYENTFGKGFVGIDDQGRIRQVDQNFINETDLMKGGRLTEQYRDAFRALGGLMMISFVGAFLGTLAAVSRASNGEGRHDPRPRAPETGGTDTWAGGTPSRRFDESGPAFPLLRLTLVLARLGG</sequence>
<name>A0A4R2MFI4_RUBGE</name>
<accession>A0A4R2MFI4</accession>
<dbReference type="GeneID" id="99687080"/>
<dbReference type="RefSeq" id="WP_132644478.1">
    <property type="nucleotide sequence ID" value="NZ_CP181386.1"/>
</dbReference>
<feature type="compositionally biased region" description="Basic and acidic residues" evidence="1">
    <location>
        <begin position="236"/>
        <end position="245"/>
    </location>
</feature>
<dbReference type="AlphaFoldDB" id="A0A4R2MFI4"/>
<feature type="transmembrane region" description="Helical" evidence="2">
    <location>
        <begin position="209"/>
        <end position="229"/>
    </location>
</feature>
<dbReference type="OrthoDB" id="5971591at2"/>
<feature type="region of interest" description="Disordered" evidence="1">
    <location>
        <begin position="232"/>
        <end position="265"/>
    </location>
</feature>
<dbReference type="Pfam" id="PF07481">
    <property type="entry name" value="DUF1521"/>
    <property type="match status" value="1"/>
</dbReference>
<evidence type="ECO:0000256" key="2">
    <source>
        <dbReference type="SAM" id="Phobius"/>
    </source>
</evidence>
<comment type="caution">
    <text evidence="4">The sequence shown here is derived from an EMBL/GenBank/DDBJ whole genome shotgun (WGS) entry which is preliminary data.</text>
</comment>
<dbReference type="EMBL" id="SLXD01000001">
    <property type="protein sequence ID" value="TCP05480.1"/>
    <property type="molecule type" value="Genomic_DNA"/>
</dbReference>
<proteinExistence type="predicted"/>
<protein>
    <submittedName>
        <fullName evidence="4">Uncharacterized protein DUF1521</fullName>
    </submittedName>
</protein>
<organism evidence="4 5">
    <name type="scientific">Rubrivivax gelatinosus</name>
    <name type="common">Rhodocyclus gelatinosus</name>
    <name type="synonym">Rhodopseudomonas gelatinosa</name>
    <dbReference type="NCBI Taxonomy" id="28068"/>
    <lineage>
        <taxon>Bacteria</taxon>
        <taxon>Pseudomonadati</taxon>
        <taxon>Pseudomonadota</taxon>
        <taxon>Betaproteobacteria</taxon>
        <taxon>Burkholderiales</taxon>
        <taxon>Sphaerotilaceae</taxon>
        <taxon>Rubrivivax</taxon>
    </lineage>
</organism>
<evidence type="ECO:0000313" key="5">
    <source>
        <dbReference type="Proteomes" id="UP000295106"/>
    </source>
</evidence>
<keyword evidence="2" id="KW-0812">Transmembrane</keyword>
<feature type="domain" description="DUF1521" evidence="3">
    <location>
        <begin position="43"/>
        <end position="191"/>
    </location>
</feature>
<dbReference type="Proteomes" id="UP000295106">
    <property type="component" value="Unassembled WGS sequence"/>
</dbReference>
<reference evidence="4 5" key="1">
    <citation type="submission" date="2019-03" db="EMBL/GenBank/DDBJ databases">
        <title>Genomic Encyclopedia of Type Strains, Phase IV (KMG-IV): sequencing the most valuable type-strain genomes for metagenomic binning, comparative biology and taxonomic classification.</title>
        <authorList>
            <person name="Goeker M."/>
        </authorList>
    </citation>
    <scope>NUCLEOTIDE SEQUENCE [LARGE SCALE GENOMIC DNA]</scope>
    <source>
        <strain evidence="4 5">DSM 1709</strain>
    </source>
</reference>
<evidence type="ECO:0000256" key="1">
    <source>
        <dbReference type="SAM" id="MobiDB-lite"/>
    </source>
</evidence>